<proteinExistence type="predicted"/>
<comment type="caution">
    <text evidence="1">The sequence shown here is derived from an EMBL/GenBank/DDBJ whole genome shotgun (WGS) entry which is preliminary data.</text>
</comment>
<sequence>MGLLPYNNAKFAGYGSQGSPLTYDAAEALAETVFGWHSDHDTDDWTQSDSGATRDIYRISLGLMTMLAEPGFV</sequence>
<feature type="non-terminal residue" evidence="1">
    <location>
        <position position="73"/>
    </location>
</feature>
<dbReference type="EMBL" id="LAZR01050305">
    <property type="protein sequence ID" value="KKK87641.1"/>
    <property type="molecule type" value="Genomic_DNA"/>
</dbReference>
<name>A0A0F9BTD6_9ZZZZ</name>
<dbReference type="AlphaFoldDB" id="A0A0F9BTD6"/>
<gene>
    <name evidence="1" type="ORF">LCGC14_2751220</name>
</gene>
<accession>A0A0F9BTD6</accession>
<evidence type="ECO:0000313" key="1">
    <source>
        <dbReference type="EMBL" id="KKK87641.1"/>
    </source>
</evidence>
<protein>
    <submittedName>
        <fullName evidence="1">Uncharacterized protein</fullName>
    </submittedName>
</protein>
<organism evidence="1">
    <name type="scientific">marine sediment metagenome</name>
    <dbReference type="NCBI Taxonomy" id="412755"/>
    <lineage>
        <taxon>unclassified sequences</taxon>
        <taxon>metagenomes</taxon>
        <taxon>ecological metagenomes</taxon>
    </lineage>
</organism>
<reference evidence="1" key="1">
    <citation type="journal article" date="2015" name="Nature">
        <title>Complex archaea that bridge the gap between prokaryotes and eukaryotes.</title>
        <authorList>
            <person name="Spang A."/>
            <person name="Saw J.H."/>
            <person name="Jorgensen S.L."/>
            <person name="Zaremba-Niedzwiedzka K."/>
            <person name="Martijn J."/>
            <person name="Lind A.E."/>
            <person name="van Eijk R."/>
            <person name="Schleper C."/>
            <person name="Guy L."/>
            <person name="Ettema T.J."/>
        </authorList>
    </citation>
    <scope>NUCLEOTIDE SEQUENCE</scope>
</reference>